<reference evidence="2" key="1">
    <citation type="journal article" date="2019" name="Int. J. Syst. Evol. Microbiol.">
        <title>The Global Catalogue of Microorganisms (GCM) 10K type strain sequencing project: providing services to taxonomists for standard genome sequencing and annotation.</title>
        <authorList>
            <consortium name="The Broad Institute Genomics Platform"/>
            <consortium name="The Broad Institute Genome Sequencing Center for Infectious Disease"/>
            <person name="Wu L."/>
            <person name="Ma J."/>
        </authorList>
    </citation>
    <scope>NUCLEOTIDE SEQUENCE [LARGE SCALE GENOMIC DNA]</scope>
    <source>
        <strain evidence="2">KCTC 22228</strain>
    </source>
</reference>
<organism evidence="1 2">
    <name type="scientific">Litchfieldella qijiaojingensis</name>
    <dbReference type="NCBI Taxonomy" id="980347"/>
    <lineage>
        <taxon>Bacteria</taxon>
        <taxon>Pseudomonadati</taxon>
        <taxon>Pseudomonadota</taxon>
        <taxon>Gammaproteobacteria</taxon>
        <taxon>Oceanospirillales</taxon>
        <taxon>Halomonadaceae</taxon>
        <taxon>Litchfieldella</taxon>
    </lineage>
</organism>
<accession>A0ABQ2Z844</accession>
<sequence length="51" mass="5888">MPEDPATWFIQNKVAKGLVFVDPASLLPQRLTRRWCYPTHDDIAHFTFSVA</sequence>
<proteinExistence type="predicted"/>
<dbReference type="Proteomes" id="UP000653056">
    <property type="component" value="Unassembled WGS sequence"/>
</dbReference>
<evidence type="ECO:0000313" key="1">
    <source>
        <dbReference type="EMBL" id="GGY08004.1"/>
    </source>
</evidence>
<gene>
    <name evidence="1" type="ORF">GCM10007160_39320</name>
</gene>
<evidence type="ECO:0000313" key="2">
    <source>
        <dbReference type="Proteomes" id="UP000653056"/>
    </source>
</evidence>
<comment type="caution">
    <text evidence="1">The sequence shown here is derived from an EMBL/GenBank/DDBJ whole genome shotgun (WGS) entry which is preliminary data.</text>
</comment>
<keyword evidence="2" id="KW-1185">Reference proteome</keyword>
<protein>
    <submittedName>
        <fullName evidence="1">Uncharacterized protein</fullName>
    </submittedName>
</protein>
<dbReference type="EMBL" id="BMXS01000029">
    <property type="protein sequence ID" value="GGY08004.1"/>
    <property type="molecule type" value="Genomic_DNA"/>
</dbReference>
<name>A0ABQ2Z844_9GAMM</name>